<evidence type="ECO:0000313" key="3">
    <source>
        <dbReference type="Proteomes" id="UP000431264"/>
    </source>
</evidence>
<proteinExistence type="predicted"/>
<keyword evidence="1" id="KW-1133">Transmembrane helix</keyword>
<protein>
    <recommendedName>
        <fullName evidence="4">Potassium transporter KefB</fullName>
    </recommendedName>
</protein>
<dbReference type="RefSeq" id="WP_140998290.1">
    <property type="nucleotide sequence ID" value="NZ_VDCZ01000009.1"/>
</dbReference>
<name>A0A6I4IM29_9FLAO</name>
<dbReference type="AlphaFoldDB" id="A0A6I4IM29"/>
<keyword evidence="1" id="KW-0472">Membrane</keyword>
<feature type="transmembrane region" description="Helical" evidence="1">
    <location>
        <begin position="76"/>
        <end position="98"/>
    </location>
</feature>
<sequence>MNRLHFSNAIQFAIAGPVLALVLISMLVFTVPNPNPAWGNFWFIKPLIITPFITSIGGVCFYFINTKKTKSKFLNLLLFLSSALILLFFLWIGTVLGLDGTLWN</sequence>
<evidence type="ECO:0000313" key="2">
    <source>
        <dbReference type="EMBL" id="MVO09919.1"/>
    </source>
</evidence>
<gene>
    <name evidence="2" type="ORF">GOQ30_12180</name>
</gene>
<feature type="transmembrane region" description="Helical" evidence="1">
    <location>
        <begin position="12"/>
        <end position="31"/>
    </location>
</feature>
<evidence type="ECO:0008006" key="4">
    <source>
        <dbReference type="Google" id="ProtNLM"/>
    </source>
</evidence>
<dbReference type="EMBL" id="WQLW01000009">
    <property type="protein sequence ID" value="MVO09919.1"/>
    <property type="molecule type" value="Genomic_DNA"/>
</dbReference>
<reference evidence="3" key="1">
    <citation type="submission" date="2019-05" db="EMBL/GenBank/DDBJ databases">
        <title>Flavobacterium profundi sp. nov., isolated from a deep-sea seamount.</title>
        <authorList>
            <person name="Zhang D.-C."/>
        </authorList>
    </citation>
    <scope>NUCLEOTIDE SEQUENCE [LARGE SCALE GENOMIC DNA]</scope>
    <source>
        <strain evidence="3">TP390</strain>
    </source>
</reference>
<keyword evidence="1" id="KW-0812">Transmembrane</keyword>
<organism evidence="2 3">
    <name type="scientific">Flavobacterium profundi</name>
    <dbReference type="NCBI Taxonomy" id="1774945"/>
    <lineage>
        <taxon>Bacteria</taxon>
        <taxon>Pseudomonadati</taxon>
        <taxon>Bacteroidota</taxon>
        <taxon>Flavobacteriia</taxon>
        <taxon>Flavobacteriales</taxon>
        <taxon>Flavobacteriaceae</taxon>
        <taxon>Flavobacterium</taxon>
    </lineage>
</organism>
<dbReference type="Proteomes" id="UP000431264">
    <property type="component" value="Unassembled WGS sequence"/>
</dbReference>
<keyword evidence="3" id="KW-1185">Reference proteome</keyword>
<accession>A0A6I4IM29</accession>
<comment type="caution">
    <text evidence="2">The sequence shown here is derived from an EMBL/GenBank/DDBJ whole genome shotgun (WGS) entry which is preliminary data.</text>
</comment>
<feature type="transmembrane region" description="Helical" evidence="1">
    <location>
        <begin position="43"/>
        <end position="64"/>
    </location>
</feature>
<dbReference type="OrthoDB" id="770034at2"/>
<evidence type="ECO:0000256" key="1">
    <source>
        <dbReference type="SAM" id="Phobius"/>
    </source>
</evidence>